<sequence length="548" mass="58863">MSTRGGREPSGGKTSTRGHTEARAPSAARAGGVGPGPALQAALAFVVALAFYASLAAPSVLFGDSGELQTVALRGGIPHSSGYPSFVLIGRLFGLVPFADRAYRITFMGACFSAATVALLPLLLAELGLSRGAALAGALALGASFTFWQVALRAEVYSFAIFLGFMAVWRTLAALRGQALRDALMAGVLCGLAVTGHLMLAPVAAVLGLVLALHVVRTQPRRILALAALLAAFAAGLTPFLYLVWADTQDYPFNYLRLVSQIQMPNGPTPDFDTPWKRVAWLVTSRGLYPSFPYPFSLRTTVGGVARCLAELFLFELGPVAPPFILWGFLRVRRAHPTAALVLAGVAAATLLFSGAIAPGTHMGIFLLACTLVCAIFIAAGIEPLIARGAGPAALAIALLVVPPHAIRIRANDHPIGRWRLQTVQEDPTLGPERLPNLRGFHAPREYGEQALATIPRDALVFAEWSEFANLRYFQIVEHRRPELTLQTMSSKNLLVRMQRWQESHGIERAPFVFLSRPPAEAHASAPLDSIRLAVGRWIWIRRAPISD</sequence>
<proteinExistence type="predicted"/>
<dbReference type="PANTHER" id="PTHR16214:SF3">
    <property type="entry name" value="TRANSMEMBRANE PROTEIN 260"/>
    <property type="match status" value="1"/>
</dbReference>
<dbReference type="AlphaFoldDB" id="A0A538SVB7"/>
<evidence type="ECO:0000313" key="4">
    <source>
        <dbReference type="Proteomes" id="UP000317716"/>
    </source>
</evidence>
<dbReference type="PANTHER" id="PTHR16214">
    <property type="entry name" value="TRANSMEMBRANE PROTEIN 260"/>
    <property type="match status" value="1"/>
</dbReference>
<gene>
    <name evidence="3" type="ORF">E6K72_06555</name>
</gene>
<feature type="transmembrane region" description="Helical" evidence="2">
    <location>
        <begin position="156"/>
        <end position="175"/>
    </location>
</feature>
<dbReference type="Proteomes" id="UP000317716">
    <property type="component" value="Unassembled WGS sequence"/>
</dbReference>
<comment type="caution">
    <text evidence="3">The sequence shown here is derived from an EMBL/GenBank/DDBJ whole genome shotgun (WGS) entry which is preliminary data.</text>
</comment>
<evidence type="ECO:0000256" key="2">
    <source>
        <dbReference type="SAM" id="Phobius"/>
    </source>
</evidence>
<evidence type="ECO:0000256" key="1">
    <source>
        <dbReference type="SAM" id="MobiDB-lite"/>
    </source>
</evidence>
<keyword evidence="2" id="KW-0812">Transmembrane</keyword>
<reference evidence="3 4" key="1">
    <citation type="journal article" date="2019" name="Nat. Microbiol.">
        <title>Mediterranean grassland soil C-N compound turnover is dependent on rainfall and depth, and is mediated by genomically divergent microorganisms.</title>
        <authorList>
            <person name="Diamond S."/>
            <person name="Andeer P.F."/>
            <person name="Li Z."/>
            <person name="Crits-Christoph A."/>
            <person name="Burstein D."/>
            <person name="Anantharaman K."/>
            <person name="Lane K.R."/>
            <person name="Thomas B.C."/>
            <person name="Pan C."/>
            <person name="Northen T.R."/>
            <person name="Banfield J.F."/>
        </authorList>
    </citation>
    <scope>NUCLEOTIDE SEQUENCE [LARGE SCALE GENOMIC DNA]</scope>
    <source>
        <strain evidence="3">WS_2</strain>
    </source>
</reference>
<feature type="transmembrane region" description="Helical" evidence="2">
    <location>
        <begin position="223"/>
        <end position="245"/>
    </location>
</feature>
<feature type="transmembrane region" description="Helical" evidence="2">
    <location>
        <begin position="41"/>
        <end position="62"/>
    </location>
</feature>
<feature type="region of interest" description="Disordered" evidence="1">
    <location>
        <begin position="1"/>
        <end position="31"/>
    </location>
</feature>
<feature type="transmembrane region" description="Helical" evidence="2">
    <location>
        <begin position="105"/>
        <end position="125"/>
    </location>
</feature>
<feature type="transmembrane region" description="Helical" evidence="2">
    <location>
        <begin position="364"/>
        <end position="382"/>
    </location>
</feature>
<dbReference type="Pfam" id="PF11028">
    <property type="entry name" value="TMEM260-like"/>
    <property type="match status" value="1"/>
</dbReference>
<protein>
    <submittedName>
        <fullName evidence="3">DUF2723 domain-containing protein</fullName>
    </submittedName>
</protein>
<feature type="transmembrane region" description="Helical" evidence="2">
    <location>
        <begin position="132"/>
        <end position="150"/>
    </location>
</feature>
<feature type="transmembrane region" description="Helical" evidence="2">
    <location>
        <begin position="187"/>
        <end position="211"/>
    </location>
</feature>
<feature type="transmembrane region" description="Helical" evidence="2">
    <location>
        <begin position="339"/>
        <end position="358"/>
    </location>
</feature>
<dbReference type="EMBL" id="VBOS01000221">
    <property type="protein sequence ID" value="TMQ55326.1"/>
    <property type="molecule type" value="Genomic_DNA"/>
</dbReference>
<dbReference type="InterPro" id="IPR052724">
    <property type="entry name" value="GT117_domain-containing"/>
</dbReference>
<name>A0A538SVB7_UNCEI</name>
<organism evidence="3 4">
    <name type="scientific">Eiseniibacteriota bacterium</name>
    <dbReference type="NCBI Taxonomy" id="2212470"/>
    <lineage>
        <taxon>Bacteria</taxon>
        <taxon>Candidatus Eiseniibacteriota</taxon>
    </lineage>
</organism>
<keyword evidence="2" id="KW-0472">Membrane</keyword>
<dbReference type="InterPro" id="IPR021280">
    <property type="entry name" value="TMEM260-like"/>
</dbReference>
<keyword evidence="2" id="KW-1133">Transmembrane helix</keyword>
<accession>A0A538SVB7</accession>
<feature type="transmembrane region" description="Helical" evidence="2">
    <location>
        <begin position="82"/>
        <end position="99"/>
    </location>
</feature>
<evidence type="ECO:0000313" key="3">
    <source>
        <dbReference type="EMBL" id="TMQ55326.1"/>
    </source>
</evidence>